<evidence type="ECO:0000313" key="2">
    <source>
        <dbReference type="Proteomes" id="UP000001292"/>
    </source>
</evidence>
<sequence length="93" mass="10902">MTRIIRWTLHVPDAISSSREDREEVEHSGNWVRNERVKFARANRNYNKTSSSHRNFPGDCCTLNIFAAIRIGLEVDELRGVHEKFWPRSLIAH</sequence>
<keyword evidence="2" id="KW-1185">Reference proteome</keyword>
<dbReference type="Proteomes" id="UP000001292">
    <property type="component" value="Unassembled WGS sequence"/>
</dbReference>
<dbReference type="EMBL" id="CH687152">
    <property type="protein sequence ID" value="EDW44544.1"/>
    <property type="molecule type" value="Genomic_DNA"/>
</dbReference>
<protein>
    <submittedName>
        <fullName evidence="1">GM25071</fullName>
    </submittedName>
</protein>
<evidence type="ECO:0000313" key="1">
    <source>
        <dbReference type="EMBL" id="EDW44544.1"/>
    </source>
</evidence>
<proteinExistence type="predicted"/>
<name>B4IQC5_DROSE</name>
<accession>B4IQC5</accession>
<gene>
    <name evidence="1" type="primary">Dsec\GM25071</name>
    <name evidence="1" type="ORF">Dsec_GM25071</name>
</gene>
<dbReference type="HOGENOM" id="CLU_2402005_0_0_1"/>
<dbReference type="AlphaFoldDB" id="B4IQC5"/>
<organism evidence="2">
    <name type="scientific">Drosophila sechellia</name>
    <name type="common">Fruit fly</name>
    <dbReference type="NCBI Taxonomy" id="7238"/>
    <lineage>
        <taxon>Eukaryota</taxon>
        <taxon>Metazoa</taxon>
        <taxon>Ecdysozoa</taxon>
        <taxon>Arthropoda</taxon>
        <taxon>Hexapoda</taxon>
        <taxon>Insecta</taxon>
        <taxon>Pterygota</taxon>
        <taxon>Neoptera</taxon>
        <taxon>Endopterygota</taxon>
        <taxon>Diptera</taxon>
        <taxon>Brachycera</taxon>
        <taxon>Muscomorpha</taxon>
        <taxon>Ephydroidea</taxon>
        <taxon>Drosophilidae</taxon>
        <taxon>Drosophila</taxon>
        <taxon>Sophophora</taxon>
    </lineage>
</organism>
<reference evidence="1 2" key="1">
    <citation type="journal article" date="2007" name="Nature">
        <title>Evolution of genes and genomes on the Drosophila phylogeny.</title>
        <authorList>
            <consortium name="Drosophila 12 Genomes Consortium"/>
            <person name="Clark A.G."/>
            <person name="Eisen M.B."/>
            <person name="Smith D.R."/>
            <person name="Bergman C.M."/>
            <person name="Oliver B."/>
            <person name="Markow T.A."/>
            <person name="Kaufman T.C."/>
            <person name="Kellis M."/>
            <person name="Gelbart W."/>
            <person name="Iyer V.N."/>
            <person name="Pollard D.A."/>
            <person name="Sackton T.B."/>
            <person name="Larracuente A.M."/>
            <person name="Singh N.D."/>
            <person name="Abad J.P."/>
            <person name="Abt D.N."/>
            <person name="Adryan B."/>
            <person name="Aguade M."/>
            <person name="Akashi H."/>
            <person name="Anderson W.W."/>
            <person name="Aquadro C.F."/>
            <person name="Ardell D.H."/>
            <person name="Arguello R."/>
            <person name="Artieri C.G."/>
            <person name="Barbash D.A."/>
            <person name="Barker D."/>
            <person name="Barsanti P."/>
            <person name="Batterham P."/>
            <person name="Batzoglou S."/>
            <person name="Begun D."/>
            <person name="Bhutkar A."/>
            <person name="Blanco E."/>
            <person name="Bosak S.A."/>
            <person name="Bradley R.K."/>
            <person name="Brand A.D."/>
            <person name="Brent M.R."/>
            <person name="Brooks A.N."/>
            <person name="Brown R.H."/>
            <person name="Butlin R.K."/>
            <person name="Caggese C."/>
            <person name="Calvi B.R."/>
            <person name="Bernardo de Carvalho A."/>
            <person name="Caspi A."/>
            <person name="Castrezana S."/>
            <person name="Celniker S.E."/>
            <person name="Chang J.L."/>
            <person name="Chapple C."/>
            <person name="Chatterji S."/>
            <person name="Chinwalla A."/>
            <person name="Civetta A."/>
            <person name="Clifton S.W."/>
            <person name="Comeron J.M."/>
            <person name="Costello J.C."/>
            <person name="Coyne J.A."/>
            <person name="Daub J."/>
            <person name="David R.G."/>
            <person name="Delcher A.L."/>
            <person name="Delehaunty K."/>
            <person name="Do C.B."/>
            <person name="Ebling H."/>
            <person name="Edwards K."/>
            <person name="Eickbush T."/>
            <person name="Evans J.D."/>
            <person name="Filipski A."/>
            <person name="Findeiss S."/>
            <person name="Freyhult E."/>
            <person name="Fulton L."/>
            <person name="Fulton R."/>
            <person name="Garcia A.C."/>
            <person name="Gardiner A."/>
            <person name="Garfield D.A."/>
            <person name="Garvin B.E."/>
            <person name="Gibson G."/>
            <person name="Gilbert D."/>
            <person name="Gnerre S."/>
            <person name="Godfrey J."/>
            <person name="Good R."/>
            <person name="Gotea V."/>
            <person name="Gravely B."/>
            <person name="Greenberg A.J."/>
            <person name="Griffiths-Jones S."/>
            <person name="Gross S."/>
            <person name="Guigo R."/>
            <person name="Gustafson E.A."/>
            <person name="Haerty W."/>
            <person name="Hahn M.W."/>
            <person name="Halligan D.L."/>
            <person name="Halpern A.L."/>
            <person name="Halter G.M."/>
            <person name="Han M.V."/>
            <person name="Heger A."/>
            <person name="Hillier L."/>
            <person name="Hinrichs A.S."/>
            <person name="Holmes I."/>
            <person name="Hoskins R.A."/>
            <person name="Hubisz M.J."/>
            <person name="Hultmark D."/>
            <person name="Huntley M.A."/>
            <person name="Jaffe D.B."/>
            <person name="Jagadeeshan S."/>
            <person name="Jeck W.R."/>
            <person name="Johnson J."/>
            <person name="Jones C.D."/>
            <person name="Jordan W.C."/>
            <person name="Karpen G.H."/>
            <person name="Kataoka E."/>
            <person name="Keightley P.D."/>
            <person name="Kheradpour P."/>
            <person name="Kirkness E.F."/>
            <person name="Koerich L.B."/>
            <person name="Kristiansen K."/>
            <person name="Kudrna D."/>
            <person name="Kulathinal R.J."/>
            <person name="Kumar S."/>
            <person name="Kwok R."/>
            <person name="Lander E."/>
            <person name="Langley C.H."/>
            <person name="Lapoint R."/>
            <person name="Lazzaro B.P."/>
            <person name="Lee S.J."/>
            <person name="Levesque L."/>
            <person name="Li R."/>
            <person name="Lin C.F."/>
            <person name="Lin M.F."/>
            <person name="Lindblad-Toh K."/>
            <person name="Llopart A."/>
            <person name="Long M."/>
            <person name="Low L."/>
            <person name="Lozovsky E."/>
            <person name="Lu J."/>
            <person name="Luo M."/>
            <person name="Machado C.A."/>
            <person name="Makalowski W."/>
            <person name="Marzo M."/>
            <person name="Matsuda M."/>
            <person name="Matzkin L."/>
            <person name="McAllister B."/>
            <person name="McBride C.S."/>
            <person name="McKernan B."/>
            <person name="McKernan K."/>
            <person name="Mendez-Lago M."/>
            <person name="Minx P."/>
            <person name="Mollenhauer M.U."/>
            <person name="Montooth K."/>
            <person name="Mount S.M."/>
            <person name="Mu X."/>
            <person name="Myers E."/>
            <person name="Negre B."/>
            <person name="Newfeld S."/>
            <person name="Nielsen R."/>
            <person name="Noor M.A."/>
            <person name="O'Grady P."/>
            <person name="Pachter L."/>
            <person name="Papaceit M."/>
            <person name="Parisi M.J."/>
            <person name="Parisi M."/>
            <person name="Parts L."/>
            <person name="Pedersen J.S."/>
            <person name="Pesole G."/>
            <person name="Phillippy A.M."/>
            <person name="Ponting C.P."/>
            <person name="Pop M."/>
            <person name="Porcelli D."/>
            <person name="Powell J.R."/>
            <person name="Prohaska S."/>
            <person name="Pruitt K."/>
            <person name="Puig M."/>
            <person name="Quesneville H."/>
            <person name="Ram K.R."/>
            <person name="Rand D."/>
            <person name="Rasmussen M.D."/>
            <person name="Reed L.K."/>
            <person name="Reenan R."/>
            <person name="Reily A."/>
            <person name="Remington K.A."/>
            <person name="Rieger T.T."/>
            <person name="Ritchie M.G."/>
            <person name="Robin C."/>
            <person name="Rogers Y.H."/>
            <person name="Rohde C."/>
            <person name="Rozas J."/>
            <person name="Rubenfield M.J."/>
            <person name="Ruiz A."/>
            <person name="Russo S."/>
            <person name="Salzberg S.L."/>
            <person name="Sanchez-Gracia A."/>
            <person name="Saranga D.J."/>
            <person name="Sato H."/>
            <person name="Schaeffer S.W."/>
            <person name="Schatz M.C."/>
            <person name="Schlenke T."/>
            <person name="Schwartz R."/>
            <person name="Segarra C."/>
            <person name="Singh R.S."/>
            <person name="Sirot L."/>
            <person name="Sirota M."/>
            <person name="Sisneros N.B."/>
            <person name="Smith C.D."/>
            <person name="Smith T.F."/>
            <person name="Spieth J."/>
            <person name="Stage D.E."/>
            <person name="Stark A."/>
            <person name="Stephan W."/>
            <person name="Strausberg R.L."/>
            <person name="Strempel S."/>
            <person name="Sturgill D."/>
            <person name="Sutton G."/>
            <person name="Sutton G.G."/>
            <person name="Tao W."/>
            <person name="Teichmann S."/>
            <person name="Tobari Y.N."/>
            <person name="Tomimura Y."/>
            <person name="Tsolas J.M."/>
            <person name="Valente V.L."/>
            <person name="Venter E."/>
            <person name="Venter J.C."/>
            <person name="Vicario S."/>
            <person name="Vieira F.G."/>
            <person name="Vilella A.J."/>
            <person name="Villasante A."/>
            <person name="Walenz B."/>
            <person name="Wang J."/>
            <person name="Wasserman M."/>
            <person name="Watts T."/>
            <person name="Wilson D."/>
            <person name="Wilson R.K."/>
            <person name="Wing R.A."/>
            <person name="Wolfner M.F."/>
            <person name="Wong A."/>
            <person name="Wong G.K."/>
            <person name="Wu C.I."/>
            <person name="Wu G."/>
            <person name="Yamamoto D."/>
            <person name="Yang H.P."/>
            <person name="Yang S.P."/>
            <person name="Yorke J.A."/>
            <person name="Yoshida K."/>
            <person name="Zdobnov E."/>
            <person name="Zhang P."/>
            <person name="Zhang Y."/>
            <person name="Zimin A.V."/>
            <person name="Baldwin J."/>
            <person name="Abdouelleil A."/>
            <person name="Abdulkadir J."/>
            <person name="Abebe A."/>
            <person name="Abera B."/>
            <person name="Abreu J."/>
            <person name="Acer S.C."/>
            <person name="Aftuck L."/>
            <person name="Alexander A."/>
            <person name="An P."/>
            <person name="Anderson E."/>
            <person name="Anderson S."/>
            <person name="Arachi H."/>
            <person name="Azer M."/>
            <person name="Bachantsang P."/>
            <person name="Barry A."/>
            <person name="Bayul T."/>
            <person name="Berlin A."/>
            <person name="Bessette D."/>
            <person name="Bloom T."/>
            <person name="Blye J."/>
            <person name="Boguslavskiy L."/>
            <person name="Bonnet C."/>
            <person name="Boukhgalter B."/>
            <person name="Bourzgui I."/>
            <person name="Brown A."/>
            <person name="Cahill P."/>
            <person name="Channer S."/>
            <person name="Cheshatsang Y."/>
            <person name="Chuda L."/>
            <person name="Citroen M."/>
            <person name="Collymore A."/>
            <person name="Cooke P."/>
            <person name="Costello M."/>
            <person name="D'Aco K."/>
            <person name="Daza R."/>
            <person name="De Haan G."/>
            <person name="DeGray S."/>
            <person name="DeMaso C."/>
            <person name="Dhargay N."/>
            <person name="Dooley K."/>
            <person name="Dooley E."/>
            <person name="Doricent M."/>
            <person name="Dorje P."/>
            <person name="Dorjee K."/>
            <person name="Dupes A."/>
            <person name="Elong R."/>
            <person name="Falk J."/>
            <person name="Farina A."/>
            <person name="Faro S."/>
            <person name="Ferguson D."/>
            <person name="Fisher S."/>
            <person name="Foley C.D."/>
            <person name="Franke A."/>
            <person name="Friedrich D."/>
            <person name="Gadbois L."/>
            <person name="Gearin G."/>
            <person name="Gearin C.R."/>
            <person name="Giannoukos G."/>
            <person name="Goode T."/>
            <person name="Graham J."/>
            <person name="Grandbois E."/>
            <person name="Grewal S."/>
            <person name="Gyaltsen K."/>
            <person name="Hafez N."/>
            <person name="Hagos B."/>
            <person name="Hall J."/>
            <person name="Henson C."/>
            <person name="Hollinger A."/>
            <person name="Honan T."/>
            <person name="Huard M.D."/>
            <person name="Hughes L."/>
            <person name="Hurhula B."/>
            <person name="Husby M.E."/>
            <person name="Kamat A."/>
            <person name="Kanga B."/>
            <person name="Kashin S."/>
            <person name="Khazanovich D."/>
            <person name="Kisner P."/>
            <person name="Lance K."/>
            <person name="Lara M."/>
            <person name="Lee W."/>
            <person name="Lennon N."/>
            <person name="Letendre F."/>
            <person name="LeVine R."/>
            <person name="Lipovsky A."/>
            <person name="Liu X."/>
            <person name="Liu J."/>
            <person name="Liu S."/>
            <person name="Lokyitsang T."/>
            <person name="Lokyitsang Y."/>
            <person name="Lubonja R."/>
            <person name="Lui A."/>
            <person name="MacDonald P."/>
            <person name="Magnisalis V."/>
            <person name="Maru K."/>
            <person name="Matthews C."/>
            <person name="McCusker W."/>
            <person name="McDonough S."/>
            <person name="Mehta T."/>
            <person name="Meldrim J."/>
            <person name="Meneus L."/>
            <person name="Mihai O."/>
            <person name="Mihalev A."/>
            <person name="Mihova T."/>
            <person name="Mittelman R."/>
            <person name="Mlenga V."/>
            <person name="Montmayeur A."/>
            <person name="Mulrain L."/>
            <person name="Navidi A."/>
            <person name="Naylor J."/>
            <person name="Negash T."/>
            <person name="Nguyen T."/>
            <person name="Nguyen N."/>
            <person name="Nicol R."/>
            <person name="Norbu C."/>
            <person name="Norbu N."/>
            <person name="Novod N."/>
            <person name="O'Neill B."/>
            <person name="Osman S."/>
            <person name="Markiewicz E."/>
            <person name="Oyono O.L."/>
            <person name="Patti C."/>
            <person name="Phunkhang P."/>
            <person name="Pierre F."/>
            <person name="Priest M."/>
            <person name="Raghuraman S."/>
            <person name="Rege F."/>
            <person name="Reyes R."/>
            <person name="Rise C."/>
            <person name="Rogov P."/>
            <person name="Ross K."/>
            <person name="Ryan E."/>
            <person name="Settipalli S."/>
            <person name="Shea T."/>
            <person name="Sherpa N."/>
            <person name="Shi L."/>
            <person name="Shih D."/>
            <person name="Sparrow T."/>
            <person name="Spaulding J."/>
            <person name="Stalker J."/>
            <person name="Stange-Thomann N."/>
            <person name="Stavropoulos S."/>
            <person name="Stone C."/>
            <person name="Strader C."/>
            <person name="Tesfaye S."/>
            <person name="Thomson T."/>
            <person name="Thoulutsang Y."/>
            <person name="Thoulutsang D."/>
            <person name="Topham K."/>
            <person name="Topping I."/>
            <person name="Tsamla T."/>
            <person name="Vassiliev H."/>
            <person name="Vo A."/>
            <person name="Wangchuk T."/>
            <person name="Wangdi T."/>
            <person name="Weiand M."/>
            <person name="Wilkinson J."/>
            <person name="Wilson A."/>
            <person name="Yadav S."/>
            <person name="Young G."/>
            <person name="Yu Q."/>
            <person name="Zembek L."/>
            <person name="Zhong D."/>
            <person name="Zimmer A."/>
            <person name="Zwirko Z."/>
            <person name="Jaffe D.B."/>
            <person name="Alvarez P."/>
            <person name="Brockman W."/>
            <person name="Butler J."/>
            <person name="Chin C."/>
            <person name="Gnerre S."/>
            <person name="Grabherr M."/>
            <person name="Kleber M."/>
            <person name="Mauceli E."/>
            <person name="MacCallum I."/>
        </authorList>
    </citation>
    <scope>NUCLEOTIDE SEQUENCE [LARGE SCALE GENOMIC DNA]</scope>
    <source>
        <strain evidence="2">Rob3c / Tucson 14021-0248.25</strain>
    </source>
</reference>